<organism evidence="5 6">
    <name type="scientific">Bittarella massiliensis</name>
    <name type="common">ex Durand et al. 2017</name>
    <dbReference type="NCBI Taxonomy" id="1720313"/>
    <lineage>
        <taxon>Bacteria</taxon>
        <taxon>Bacillati</taxon>
        <taxon>Bacillota</taxon>
        <taxon>Clostridia</taxon>
        <taxon>Eubacteriales</taxon>
        <taxon>Oscillospiraceae</taxon>
        <taxon>Bittarella (ex Durand et al. 2017)</taxon>
    </lineage>
</organism>
<evidence type="ECO:0000256" key="1">
    <source>
        <dbReference type="ARBA" id="ARBA00022801"/>
    </source>
</evidence>
<keyword evidence="7" id="KW-1185">Reference proteome</keyword>
<dbReference type="EMBL" id="FQVY01000007">
    <property type="protein sequence ID" value="SHG67479.1"/>
    <property type="molecule type" value="Genomic_DNA"/>
</dbReference>
<accession>A0AAQ1MFW3</accession>
<gene>
    <name evidence="4" type="ORF">GT747_14015</name>
    <name evidence="5" type="ORF">SAMN05444424_2969</name>
</gene>
<evidence type="ECO:0000313" key="4">
    <source>
        <dbReference type="EMBL" id="MZL70863.1"/>
    </source>
</evidence>
<dbReference type="EMBL" id="WWVX01000011">
    <property type="protein sequence ID" value="MZL70863.1"/>
    <property type="molecule type" value="Genomic_DNA"/>
</dbReference>
<dbReference type="PANTHER" id="PTHR12304">
    <property type="entry name" value="INOSINE-URIDINE PREFERRING NUCLEOSIDE HYDROLASE"/>
    <property type="match status" value="1"/>
</dbReference>
<dbReference type="PANTHER" id="PTHR12304:SF4">
    <property type="entry name" value="URIDINE NUCLEOSIDASE"/>
    <property type="match status" value="1"/>
</dbReference>
<dbReference type="InterPro" id="IPR036452">
    <property type="entry name" value="Ribo_hydro-like"/>
</dbReference>
<reference evidence="6" key="2">
    <citation type="submission" date="2016-11" db="EMBL/GenBank/DDBJ databases">
        <authorList>
            <person name="Jaros S."/>
            <person name="Januszkiewicz K."/>
            <person name="Wedrychowicz H."/>
        </authorList>
    </citation>
    <scope>NUCLEOTIDE SEQUENCE [LARGE SCALE GENOMIC DNA]</scope>
    <source>
        <strain evidence="6">DSM 4029</strain>
    </source>
</reference>
<dbReference type="GO" id="GO:0005829">
    <property type="term" value="C:cytosol"/>
    <property type="evidence" value="ECO:0007669"/>
    <property type="project" value="TreeGrafter"/>
</dbReference>
<reference evidence="4 7" key="3">
    <citation type="journal article" date="2019" name="Nat. Med.">
        <title>A library of human gut bacterial isolates paired with longitudinal multiomics data enables mechanistic microbiome research.</title>
        <authorList>
            <person name="Poyet M."/>
            <person name="Groussin M."/>
            <person name="Gibbons S.M."/>
            <person name="Avila-Pacheco J."/>
            <person name="Jiang X."/>
            <person name="Kearney S.M."/>
            <person name="Perrotta A.R."/>
            <person name="Berdy B."/>
            <person name="Zhao S."/>
            <person name="Lieberman T.D."/>
            <person name="Swanson P.K."/>
            <person name="Smith M."/>
            <person name="Roesemann S."/>
            <person name="Alexander J.E."/>
            <person name="Rich S.A."/>
            <person name="Livny J."/>
            <person name="Vlamakis H."/>
            <person name="Clish C."/>
            <person name="Bullock K."/>
            <person name="Deik A."/>
            <person name="Scott J."/>
            <person name="Pierce K.A."/>
            <person name="Xavier R.J."/>
            <person name="Alm E.J."/>
        </authorList>
    </citation>
    <scope>NUCLEOTIDE SEQUENCE [LARGE SCALE GENOMIC DNA]</scope>
    <source>
        <strain evidence="4 7">BIOML-A2</strain>
    </source>
</reference>
<feature type="domain" description="Inosine/uridine-preferring nucleoside hydrolase" evidence="3">
    <location>
        <begin position="8"/>
        <end position="322"/>
    </location>
</feature>
<dbReference type="GO" id="GO:0008477">
    <property type="term" value="F:purine nucleosidase activity"/>
    <property type="evidence" value="ECO:0007669"/>
    <property type="project" value="TreeGrafter"/>
</dbReference>
<dbReference type="SUPFAM" id="SSF53590">
    <property type="entry name" value="Nucleoside hydrolase"/>
    <property type="match status" value="1"/>
</dbReference>
<name>A0AAQ1MFW3_9FIRM</name>
<dbReference type="Pfam" id="PF01156">
    <property type="entry name" value="IU_nuc_hydro"/>
    <property type="match status" value="1"/>
</dbReference>
<protein>
    <submittedName>
        <fullName evidence="4">Nucleoside hydrolase</fullName>
    </submittedName>
    <submittedName>
        <fullName evidence="5">Purine nucleosidase/ribosylpyrimidine nucleosidase</fullName>
    </submittedName>
</protein>
<evidence type="ECO:0000313" key="6">
    <source>
        <dbReference type="Proteomes" id="UP000184089"/>
    </source>
</evidence>
<evidence type="ECO:0000259" key="3">
    <source>
        <dbReference type="Pfam" id="PF01156"/>
    </source>
</evidence>
<dbReference type="Proteomes" id="UP000474718">
    <property type="component" value="Unassembled WGS sequence"/>
</dbReference>
<dbReference type="Gene3D" id="3.90.245.10">
    <property type="entry name" value="Ribonucleoside hydrolase-like"/>
    <property type="match status" value="1"/>
</dbReference>
<dbReference type="RefSeq" id="WP_021661051.1">
    <property type="nucleotide sequence ID" value="NZ_FQVY01000007.1"/>
</dbReference>
<keyword evidence="1 4" id="KW-0378">Hydrolase</keyword>
<dbReference type="InterPro" id="IPR023186">
    <property type="entry name" value="IUNH"/>
</dbReference>
<sequence length="334" mass="35924">MNEHRKKVILDVDTGTDDALAILMALTDPGLEVIGITVTQGSQPLENCVDNTLRVVDLLGADVPVYAGCSAPMVRSLSKGRMAQNPENVVSAEVDGKPVILHPPHLDLPAPHSKPQQMHACSYLVETLRRSEEKVTIIPVGPPTNVGMAFRMAPDLKDHVEEVVFMGGAVDRGNITPVGEANFVHDPEAAKIVLDSGVNCRVITLNATHSAEMTRADADKILALGTPAAKFVGELMKGRILVGETLGWTEKGEKAGDALHDALAVAAVIDPAVITDLRRQKCDMDIAGGAADGQLVVEHRNENDESVNTWVAYRADKPKFFEMLYRHVEAAGRL</sequence>
<evidence type="ECO:0000313" key="5">
    <source>
        <dbReference type="EMBL" id="SHG67479.1"/>
    </source>
</evidence>
<proteinExistence type="predicted"/>
<evidence type="ECO:0000313" key="7">
    <source>
        <dbReference type="Proteomes" id="UP000474718"/>
    </source>
</evidence>
<dbReference type="GO" id="GO:0006152">
    <property type="term" value="P:purine nucleoside catabolic process"/>
    <property type="evidence" value="ECO:0007669"/>
    <property type="project" value="TreeGrafter"/>
</dbReference>
<reference evidence="5" key="1">
    <citation type="submission" date="2016-11" db="EMBL/GenBank/DDBJ databases">
        <authorList>
            <person name="Varghese N."/>
            <person name="Submissions S."/>
        </authorList>
    </citation>
    <scope>NUCLEOTIDE SEQUENCE</scope>
    <source>
        <strain evidence="5">DSM 4029</strain>
    </source>
</reference>
<dbReference type="InterPro" id="IPR001910">
    <property type="entry name" value="Inosine/uridine_hydrolase_dom"/>
</dbReference>
<dbReference type="AlphaFoldDB" id="A0AAQ1MFW3"/>
<comment type="caution">
    <text evidence="5">The sequence shown here is derived from an EMBL/GenBank/DDBJ whole genome shotgun (WGS) entry which is preliminary data.</text>
</comment>
<keyword evidence="2" id="KW-0326">Glycosidase</keyword>
<dbReference type="Proteomes" id="UP000184089">
    <property type="component" value="Unassembled WGS sequence"/>
</dbReference>
<evidence type="ECO:0000256" key="2">
    <source>
        <dbReference type="ARBA" id="ARBA00023295"/>
    </source>
</evidence>